<accession>A0A267F0C5</accession>
<evidence type="ECO:0000259" key="5">
    <source>
        <dbReference type="PROSITE" id="PS50102"/>
    </source>
</evidence>
<dbReference type="SUPFAM" id="SSF54928">
    <property type="entry name" value="RNA-binding domain, RBD"/>
    <property type="match status" value="2"/>
</dbReference>
<dbReference type="GO" id="GO:0003723">
    <property type="term" value="F:RNA binding"/>
    <property type="evidence" value="ECO:0007669"/>
    <property type="project" value="UniProtKB-UniRule"/>
</dbReference>
<dbReference type="OrthoDB" id="431068at2759"/>
<feature type="compositionally biased region" description="Basic and acidic residues" evidence="4">
    <location>
        <begin position="347"/>
        <end position="360"/>
    </location>
</feature>
<organism evidence="6 7">
    <name type="scientific">Macrostomum lignano</name>
    <dbReference type="NCBI Taxonomy" id="282301"/>
    <lineage>
        <taxon>Eukaryota</taxon>
        <taxon>Metazoa</taxon>
        <taxon>Spiralia</taxon>
        <taxon>Lophotrochozoa</taxon>
        <taxon>Platyhelminthes</taxon>
        <taxon>Rhabditophora</taxon>
        <taxon>Macrostomorpha</taxon>
        <taxon>Macrostomida</taxon>
        <taxon>Macrostomidae</taxon>
        <taxon>Macrostomum</taxon>
    </lineage>
</organism>
<dbReference type="InterPro" id="IPR050666">
    <property type="entry name" value="ESRP"/>
</dbReference>
<evidence type="ECO:0000313" key="7">
    <source>
        <dbReference type="Proteomes" id="UP000215902"/>
    </source>
</evidence>
<comment type="caution">
    <text evidence="6">The sequence shown here is derived from an EMBL/GenBank/DDBJ whole genome shotgun (WGS) entry which is preliminary data.</text>
</comment>
<keyword evidence="2 3" id="KW-0694">RNA-binding</keyword>
<dbReference type="InterPro" id="IPR035979">
    <property type="entry name" value="RBD_domain_sf"/>
</dbReference>
<feature type="region of interest" description="Disordered" evidence="4">
    <location>
        <begin position="135"/>
        <end position="170"/>
    </location>
</feature>
<feature type="compositionally biased region" description="Basic and acidic residues" evidence="4">
    <location>
        <begin position="272"/>
        <end position="281"/>
    </location>
</feature>
<feature type="non-terminal residue" evidence="6">
    <location>
        <position position="1"/>
    </location>
</feature>
<sequence>PTVGMSALEDCRRKRSRQRSRSRGSAGGAIRSGSSRFVCLRGMPYEASTRDVSAFLKGVTLRDGLRSIRFVRNRRGDITGDCYVECRSKREADRALGRNRLYMGRRYVEVYSCTRREAEDAIYCASLHRGMPRQLPRCQRRASDAVSKRSRSNSSGSSSESSRSEDRNSHGSLNDCIVHLRGLPYQCSKADIVNFFDGLEIADNGIALLLETDGRCTGEGFVQFASARSMPRALARHREYIGDRYIEVFHSSIYKAQRAIDEQAQINANAWQERRQRDHASSSRRRSPTPIVCLSSPSLSDSRPQSPQSHRSRSPSRSHRRRSVANSAPRSPLTPSPSRYSTPIPRPQKESEKLSSFDLD</sequence>
<protein>
    <recommendedName>
        <fullName evidence="5">RRM domain-containing protein</fullName>
    </recommendedName>
</protein>
<dbReference type="Gene3D" id="3.30.70.330">
    <property type="match status" value="2"/>
</dbReference>
<dbReference type="CDD" id="cd12254">
    <property type="entry name" value="RRM_hnRNPH_ESRPs_RBM12_like"/>
    <property type="match status" value="1"/>
</dbReference>
<evidence type="ECO:0000256" key="1">
    <source>
        <dbReference type="ARBA" id="ARBA00022737"/>
    </source>
</evidence>
<evidence type="ECO:0000313" key="6">
    <source>
        <dbReference type="EMBL" id="PAA67188.1"/>
    </source>
</evidence>
<keyword evidence="1" id="KW-0677">Repeat</keyword>
<proteinExistence type="predicted"/>
<feature type="compositionally biased region" description="Low complexity" evidence="4">
    <location>
        <begin position="294"/>
        <end position="309"/>
    </location>
</feature>
<dbReference type="Pfam" id="PF00076">
    <property type="entry name" value="RRM_1"/>
    <property type="match status" value="1"/>
</dbReference>
<dbReference type="InterPro" id="IPR000504">
    <property type="entry name" value="RRM_dom"/>
</dbReference>
<gene>
    <name evidence="6" type="ORF">BOX15_Mlig007904g2</name>
</gene>
<dbReference type="SMART" id="SM00360">
    <property type="entry name" value="RRM"/>
    <property type="match status" value="2"/>
</dbReference>
<dbReference type="STRING" id="282301.A0A267F0C5"/>
<keyword evidence="7" id="KW-1185">Reference proteome</keyword>
<name>A0A267F0C5_9PLAT</name>
<dbReference type="AlphaFoldDB" id="A0A267F0C5"/>
<evidence type="ECO:0000256" key="4">
    <source>
        <dbReference type="SAM" id="MobiDB-lite"/>
    </source>
</evidence>
<feature type="domain" description="RRM" evidence="5">
    <location>
        <begin position="176"/>
        <end position="253"/>
    </location>
</feature>
<feature type="region of interest" description="Disordered" evidence="4">
    <location>
        <begin position="1"/>
        <end position="29"/>
    </location>
</feature>
<evidence type="ECO:0000256" key="3">
    <source>
        <dbReference type="PROSITE-ProRule" id="PRU00176"/>
    </source>
</evidence>
<evidence type="ECO:0000256" key="2">
    <source>
        <dbReference type="ARBA" id="ARBA00022884"/>
    </source>
</evidence>
<reference evidence="6 7" key="1">
    <citation type="submission" date="2017-06" db="EMBL/GenBank/DDBJ databases">
        <title>A platform for efficient transgenesis in Macrostomum lignano, a flatworm model organism for stem cell research.</title>
        <authorList>
            <person name="Berezikov E."/>
        </authorList>
    </citation>
    <scope>NUCLEOTIDE SEQUENCE [LARGE SCALE GENOMIC DNA]</scope>
    <source>
        <strain evidence="6">DV1</strain>
        <tissue evidence="6">Whole organism</tissue>
    </source>
</reference>
<feature type="compositionally biased region" description="Basic residues" evidence="4">
    <location>
        <begin position="310"/>
        <end position="323"/>
    </location>
</feature>
<dbReference type="Proteomes" id="UP000215902">
    <property type="component" value="Unassembled WGS sequence"/>
</dbReference>
<feature type="region of interest" description="Disordered" evidence="4">
    <location>
        <begin position="271"/>
        <end position="360"/>
    </location>
</feature>
<feature type="compositionally biased region" description="Low complexity" evidence="4">
    <location>
        <begin position="152"/>
        <end position="161"/>
    </location>
</feature>
<dbReference type="EMBL" id="NIVC01001503">
    <property type="protein sequence ID" value="PAA67188.1"/>
    <property type="molecule type" value="Genomic_DNA"/>
</dbReference>
<dbReference type="InterPro" id="IPR012677">
    <property type="entry name" value="Nucleotide-bd_a/b_plait_sf"/>
</dbReference>
<dbReference type="PANTHER" id="PTHR13976">
    <property type="entry name" value="HETEROGENEOUS NUCLEAR RIBONUCLEOPROTEIN-RELATED"/>
    <property type="match status" value="1"/>
</dbReference>
<feature type="compositionally biased region" description="Basic residues" evidence="4">
    <location>
        <begin position="13"/>
        <end position="22"/>
    </location>
</feature>
<dbReference type="PROSITE" id="PS50102">
    <property type="entry name" value="RRM"/>
    <property type="match status" value="1"/>
</dbReference>